<dbReference type="OrthoDB" id="2398441at2759"/>
<dbReference type="EMBL" id="DS268113">
    <property type="protein sequence ID" value="KMM71981.1"/>
    <property type="molecule type" value="Genomic_DNA"/>
</dbReference>
<reference evidence="3" key="2">
    <citation type="journal article" date="2009" name="Genome Res.">
        <title>Comparative genomic analyses of the human fungal pathogens Coccidioides and their relatives.</title>
        <authorList>
            <person name="Sharpton T.J."/>
            <person name="Stajich J.E."/>
            <person name="Rounsley S.D."/>
            <person name="Gardner M.J."/>
            <person name="Wortman J.R."/>
            <person name="Jordar V.S."/>
            <person name="Maiti R."/>
            <person name="Kodira C.D."/>
            <person name="Neafsey D.E."/>
            <person name="Zeng Q."/>
            <person name="Hung C.-Y."/>
            <person name="McMahan C."/>
            <person name="Muszewska A."/>
            <person name="Grynberg M."/>
            <person name="Mandel M.A."/>
            <person name="Kellner E.M."/>
            <person name="Barker B.M."/>
            <person name="Galgiani J.N."/>
            <person name="Orbach M.J."/>
            <person name="Kirkland T.N."/>
            <person name="Cole G.T."/>
            <person name="Henn M.R."/>
            <person name="Birren B.W."/>
            <person name="Taylor J.W."/>
        </authorList>
    </citation>
    <scope>NUCLEOTIDE SEQUENCE [LARGE SCALE GENOMIC DNA]</scope>
    <source>
        <strain evidence="3">RMSCC 3488</strain>
    </source>
</reference>
<feature type="compositionally biased region" description="Polar residues" evidence="1">
    <location>
        <begin position="114"/>
        <end position="126"/>
    </location>
</feature>
<organism evidence="2 3">
    <name type="scientific">Coccidioides posadasii RMSCC 3488</name>
    <dbReference type="NCBI Taxonomy" id="454284"/>
    <lineage>
        <taxon>Eukaryota</taxon>
        <taxon>Fungi</taxon>
        <taxon>Dikarya</taxon>
        <taxon>Ascomycota</taxon>
        <taxon>Pezizomycotina</taxon>
        <taxon>Eurotiomycetes</taxon>
        <taxon>Eurotiomycetidae</taxon>
        <taxon>Onygenales</taxon>
        <taxon>Onygenaceae</taxon>
        <taxon>Coccidioides</taxon>
    </lineage>
</organism>
<dbReference type="GO" id="GO:0033768">
    <property type="term" value="C:SUMO-targeted ubiquitin ligase complex"/>
    <property type="evidence" value="ECO:0007669"/>
    <property type="project" value="TreeGrafter"/>
</dbReference>
<evidence type="ECO:0000313" key="2">
    <source>
        <dbReference type="EMBL" id="KMM71981.1"/>
    </source>
</evidence>
<dbReference type="PANTHER" id="PTHR28042">
    <property type="entry name" value="E3 UBIQUITIN-PROTEIN LIGASE COMPLEX SLX5-SLX8 SUBUNIT SLX5"/>
    <property type="match status" value="1"/>
</dbReference>
<reference evidence="3" key="3">
    <citation type="journal article" date="2010" name="Genome Res.">
        <title>Population genomic sequencing of Coccidioides fungi reveals recent hybridization and transposon control.</title>
        <authorList>
            <person name="Neafsey D.E."/>
            <person name="Barker B.M."/>
            <person name="Sharpton T.J."/>
            <person name="Stajich J.E."/>
            <person name="Park D.J."/>
            <person name="Whiston E."/>
            <person name="Hung C.-Y."/>
            <person name="McMahan C."/>
            <person name="White J."/>
            <person name="Sykes S."/>
            <person name="Heiman D."/>
            <person name="Young S."/>
            <person name="Zeng Q."/>
            <person name="Abouelleil A."/>
            <person name="Aftuck L."/>
            <person name="Bessette D."/>
            <person name="Brown A."/>
            <person name="FitzGerald M."/>
            <person name="Lui A."/>
            <person name="Macdonald J.P."/>
            <person name="Priest M."/>
            <person name="Orbach M.J."/>
            <person name="Galgiani J.N."/>
            <person name="Kirkland T.N."/>
            <person name="Cole G.T."/>
            <person name="Birren B.W."/>
            <person name="Henn M.R."/>
            <person name="Taylor J.W."/>
            <person name="Rounsley S.D."/>
        </authorList>
    </citation>
    <scope>NUCLEOTIDE SEQUENCE [LARGE SCALE GENOMIC DNA]</scope>
    <source>
        <strain evidence="3">RMSCC 3488</strain>
    </source>
</reference>
<feature type="region of interest" description="Disordered" evidence="1">
    <location>
        <begin position="172"/>
        <end position="195"/>
    </location>
</feature>
<dbReference type="Proteomes" id="UP000054567">
    <property type="component" value="Unassembled WGS sequence"/>
</dbReference>
<feature type="region of interest" description="Disordered" evidence="1">
    <location>
        <begin position="1"/>
        <end position="134"/>
    </location>
</feature>
<gene>
    <name evidence="2" type="ORF">CPAG_08281</name>
</gene>
<evidence type="ECO:0000256" key="1">
    <source>
        <dbReference type="SAM" id="MobiDB-lite"/>
    </source>
</evidence>
<dbReference type="AlphaFoldDB" id="A0A0J6FFP9"/>
<dbReference type="PANTHER" id="PTHR28042:SF1">
    <property type="entry name" value="E3 UBIQUITIN-PROTEIN LIGASE COMPLEX SLX5-SLX8 SUBUNIT SLX5"/>
    <property type="match status" value="1"/>
</dbReference>
<protein>
    <submittedName>
        <fullName evidence="2">Uncharacterized protein</fullName>
    </submittedName>
</protein>
<reference evidence="2 3" key="1">
    <citation type="submission" date="2007-06" db="EMBL/GenBank/DDBJ databases">
        <title>The Genome Sequence of Coccidioides posadasii RMSCC_3488.</title>
        <authorList>
            <consortium name="Coccidioides Genome Resources Consortium"/>
            <consortium name="The Broad Institute Genome Sequencing Platform"/>
            <person name="Henn M.R."/>
            <person name="Sykes S."/>
            <person name="Young S."/>
            <person name="Jaffe D."/>
            <person name="Berlin A."/>
            <person name="Alvarez P."/>
            <person name="Butler J."/>
            <person name="Gnerre S."/>
            <person name="Grabherr M."/>
            <person name="Mauceli E."/>
            <person name="Brockman W."/>
            <person name="Kodira C."/>
            <person name="Alvarado L."/>
            <person name="Zeng Q."/>
            <person name="Crawford M."/>
            <person name="Antoine C."/>
            <person name="Devon K."/>
            <person name="Galgiani J."/>
            <person name="Orsborn K."/>
            <person name="Lewis M.L."/>
            <person name="Nusbaum C."/>
            <person name="Galagan J."/>
            <person name="Birren B."/>
        </authorList>
    </citation>
    <scope>NUCLEOTIDE SEQUENCE [LARGE SCALE GENOMIC DNA]</scope>
    <source>
        <strain evidence="2 3">RMSCC 3488</strain>
    </source>
</reference>
<dbReference type="InterPro" id="IPR038886">
    <property type="entry name" value="E3_SLX5/Rfp1"/>
</dbReference>
<dbReference type="GO" id="GO:0004842">
    <property type="term" value="F:ubiquitin-protein transferase activity"/>
    <property type="evidence" value="ECO:0007669"/>
    <property type="project" value="TreeGrafter"/>
</dbReference>
<accession>A0A0J6FFP9</accession>
<dbReference type="VEuPathDB" id="FungiDB:CPAG_08281"/>
<evidence type="ECO:0000313" key="3">
    <source>
        <dbReference type="Proteomes" id="UP000054567"/>
    </source>
</evidence>
<proteinExistence type="predicted"/>
<sequence>MNRTPSIQFLTSTPSRKRPHDQISGSNSESRSESPWTAQEEASNSANSRSFGGARSQNLQLPRIRYPGDGYDYRRPIMSTGVPPPPPSFLQAQPQPNVIDLTQDDSSPPSRSPQMSWIPSSGSRPTGASRPPRFGRNIMADVVNLEQEPGQSPSNNQQSSPEVQWLGSISRGARPRTQPQQTTSSEHHHRGLPFRRGGLMNLLRADRLALNRTQEFAEEMALRTRDIVAFSHAMTPFWIGEAPRHGIDLTIDLDNPQMDLTLVGLESLNPDGRPTSPAYQSPPAPPAGFTRTAGEDDVVICPNCEHELGTGDDPIQKQVWVARSCGHVYCGLCTKNRASSRGRKAAVPAKTKPFSKCVVTDCGKSVSQPRTMLQIYL</sequence>
<feature type="compositionally biased region" description="Polar residues" evidence="1">
    <location>
        <begin position="1"/>
        <end position="14"/>
    </location>
</feature>
<feature type="compositionally biased region" description="Polar residues" evidence="1">
    <location>
        <begin position="35"/>
        <end position="60"/>
    </location>
</feature>
<name>A0A0J6FFP9_COCPO</name>